<name>A0A1V9A2H9_SACPI</name>
<evidence type="ECO:0000313" key="2">
    <source>
        <dbReference type="Proteomes" id="UP000192591"/>
    </source>
</evidence>
<reference evidence="1 2" key="1">
    <citation type="submission" date="2017-02" db="EMBL/GenBank/DDBJ databases">
        <title>Draft genome of Saccharomonospora sp. 154.</title>
        <authorList>
            <person name="Alonso-Carmona G.S."/>
            <person name="De La Haba R."/>
            <person name="Vera-Gargallo B."/>
            <person name="Sandoval-Trujillo A.H."/>
            <person name="Ramirez-Duran N."/>
            <person name="Ventosa A."/>
        </authorList>
    </citation>
    <scope>NUCLEOTIDE SEQUENCE [LARGE SCALE GENOMIC DNA]</scope>
    <source>
        <strain evidence="1 2">LRS4.154</strain>
    </source>
</reference>
<keyword evidence="2" id="KW-1185">Reference proteome</keyword>
<sequence length="605" mass="67752">MTALADLLDQSIPHARLDLDTNRHATVPQLLSAIAFDLSRKRPRYDSLGFPRFIVGQLAMSLELDLRDHEKARHQVVDALKRHRGFDTVRGVLAETAGEVLATVGPSGVPVPPTRLLDSMIEWLADRSVSRRLVLGAFQDWYGHRDLGLLHDPIDVLVDLNRWASDYGDDDTRQRIDDLLWSAFLADLRAEFGKGRQADERSVNCVVLLDNVDTELGRRFLHQLVRARRQRVAGDEEDADPLTVVATSRGALLSDVADGVETVAREELPRFGAGGSIAESPQRWWLRYRLPDLTEDEVARTVTDMAMDWGDNQCLSRVVHQLTGGHSAATRLLVDAAATAAPSRWFAPESMLERDEPGHFAESVPTVEQRLLERLLGEVSDVALRDLVTCSAARQRQHALALAGQQDLLVSGLTGYEEVLDPILWPAEESAGRTLLHRLLRRRLAARGGESDLPSWSGVHARLRVLCRAEGDETGDLYYALADDELGYVTRQLYDRLLELHSEVWFELLEAVTLAPSQHRHTEAPIDEVRAGLDEAEPDEPLVCVARLVAALRIAADPFTDSRRRDLHLQIADDFSAVSRLCPDGPHTVFLEATRRHRREAEWWD</sequence>
<evidence type="ECO:0000313" key="1">
    <source>
        <dbReference type="EMBL" id="OQO91248.1"/>
    </source>
</evidence>
<dbReference type="Proteomes" id="UP000192591">
    <property type="component" value="Unassembled WGS sequence"/>
</dbReference>
<organism evidence="1 2">
    <name type="scientific">Saccharomonospora piscinae</name>
    <dbReference type="NCBI Taxonomy" id="687388"/>
    <lineage>
        <taxon>Bacteria</taxon>
        <taxon>Bacillati</taxon>
        <taxon>Actinomycetota</taxon>
        <taxon>Actinomycetes</taxon>
        <taxon>Pseudonocardiales</taxon>
        <taxon>Pseudonocardiaceae</taxon>
        <taxon>Saccharomonospora</taxon>
    </lineage>
</organism>
<protein>
    <submittedName>
        <fullName evidence="1">Uncharacterized protein</fullName>
    </submittedName>
</protein>
<dbReference type="EMBL" id="MWIH01000006">
    <property type="protein sequence ID" value="OQO91248.1"/>
    <property type="molecule type" value="Genomic_DNA"/>
</dbReference>
<dbReference type="AlphaFoldDB" id="A0A1V9A2H9"/>
<proteinExistence type="predicted"/>
<accession>A0A1V9A2H9</accession>
<gene>
    <name evidence="1" type="ORF">B1813_15515</name>
</gene>
<comment type="caution">
    <text evidence="1">The sequence shown here is derived from an EMBL/GenBank/DDBJ whole genome shotgun (WGS) entry which is preliminary data.</text>
</comment>